<comment type="caution">
    <text evidence="3">The sequence shown here is derived from an EMBL/GenBank/DDBJ whole genome shotgun (WGS) entry which is preliminary data.</text>
</comment>
<gene>
    <name evidence="3" type="ORF">DPMN_128979</name>
</gene>
<dbReference type="OrthoDB" id="2596881at2759"/>
<keyword evidence="4" id="KW-1185">Reference proteome</keyword>
<dbReference type="Gene3D" id="1.20.5.170">
    <property type="match status" value="1"/>
</dbReference>
<dbReference type="EMBL" id="JAIWYP010000005">
    <property type="protein sequence ID" value="KAH3827050.1"/>
    <property type="molecule type" value="Genomic_DNA"/>
</dbReference>
<dbReference type="PANTHER" id="PTHR23351:SF23">
    <property type="entry name" value="CYCLIC AMP-DEPENDENT TRANSCRIPTION FACTOR ATF-3"/>
    <property type="match status" value="1"/>
</dbReference>
<dbReference type="SMART" id="SM00338">
    <property type="entry name" value="BRLZ"/>
    <property type="match status" value="1"/>
</dbReference>
<dbReference type="PANTHER" id="PTHR23351">
    <property type="entry name" value="FOS TRANSCRIPTION FACTOR-RELATED"/>
    <property type="match status" value="1"/>
</dbReference>
<feature type="coiled-coil region" evidence="1">
    <location>
        <begin position="172"/>
        <end position="220"/>
    </location>
</feature>
<evidence type="ECO:0000259" key="2">
    <source>
        <dbReference type="PROSITE" id="PS50217"/>
    </source>
</evidence>
<proteinExistence type="predicted"/>
<dbReference type="PRINTS" id="PR00042">
    <property type="entry name" value="LEUZIPPRFOS"/>
</dbReference>
<dbReference type="GO" id="GO:0005634">
    <property type="term" value="C:nucleus"/>
    <property type="evidence" value="ECO:0007669"/>
    <property type="project" value="TreeGrafter"/>
</dbReference>
<dbReference type="SUPFAM" id="SSF57959">
    <property type="entry name" value="Leucine zipper domain"/>
    <property type="match status" value="1"/>
</dbReference>
<dbReference type="PROSITE" id="PS00036">
    <property type="entry name" value="BZIP_BASIC"/>
    <property type="match status" value="1"/>
</dbReference>
<reference evidence="3" key="1">
    <citation type="journal article" date="2019" name="bioRxiv">
        <title>The Genome of the Zebra Mussel, Dreissena polymorpha: A Resource for Invasive Species Research.</title>
        <authorList>
            <person name="McCartney M.A."/>
            <person name="Auch B."/>
            <person name="Kono T."/>
            <person name="Mallez S."/>
            <person name="Zhang Y."/>
            <person name="Obille A."/>
            <person name="Becker A."/>
            <person name="Abrahante J.E."/>
            <person name="Garbe J."/>
            <person name="Badalamenti J.P."/>
            <person name="Herman A."/>
            <person name="Mangelson H."/>
            <person name="Liachko I."/>
            <person name="Sullivan S."/>
            <person name="Sone E.D."/>
            <person name="Koren S."/>
            <person name="Silverstein K.A.T."/>
            <person name="Beckman K.B."/>
            <person name="Gohl D.M."/>
        </authorList>
    </citation>
    <scope>NUCLEOTIDE SEQUENCE</scope>
    <source>
        <strain evidence="3">Duluth1</strain>
        <tissue evidence="3">Whole animal</tissue>
    </source>
</reference>
<dbReference type="GO" id="GO:0000978">
    <property type="term" value="F:RNA polymerase II cis-regulatory region sequence-specific DNA binding"/>
    <property type="evidence" value="ECO:0007669"/>
    <property type="project" value="TreeGrafter"/>
</dbReference>
<feature type="domain" description="BZIP" evidence="2">
    <location>
        <begin position="154"/>
        <end position="217"/>
    </location>
</feature>
<dbReference type="Proteomes" id="UP000828390">
    <property type="component" value="Unassembled WGS sequence"/>
</dbReference>
<keyword evidence="1" id="KW-0175">Coiled coil</keyword>
<accession>A0A9D4H1V3</accession>
<dbReference type="GO" id="GO:0000981">
    <property type="term" value="F:DNA-binding transcription factor activity, RNA polymerase II-specific"/>
    <property type="evidence" value="ECO:0007669"/>
    <property type="project" value="TreeGrafter"/>
</dbReference>
<dbReference type="AlphaFoldDB" id="A0A9D4H1V3"/>
<dbReference type="InterPro" id="IPR046347">
    <property type="entry name" value="bZIP_sf"/>
</dbReference>
<sequence>MLCQLNPRLNVFLTMEEDISAQVMPTFLSGMVLDASGTFADFPMKSTFSAAAPDGHVWAGTGYDTDADRIQCGHTPSDYGSIVTGPTGVDALDFLEQSERVELTSTPCLDTGLLPCVKEELKFAIQSKRLKEGKGELKVEFTQPPSYQLTPEEEEKVDKRRVQNRMAARRFRDRQKNQTSSLQKECQRLELVHAELRTELAQVRKERDEARQALETHMTSCPLQFSALFHPCLSGCNGSS</sequence>
<name>A0A9D4H1V3_DREPO</name>
<reference evidence="3" key="2">
    <citation type="submission" date="2020-11" db="EMBL/GenBank/DDBJ databases">
        <authorList>
            <person name="McCartney M.A."/>
            <person name="Auch B."/>
            <person name="Kono T."/>
            <person name="Mallez S."/>
            <person name="Becker A."/>
            <person name="Gohl D.M."/>
            <person name="Silverstein K.A.T."/>
            <person name="Koren S."/>
            <person name="Bechman K.B."/>
            <person name="Herman A."/>
            <person name="Abrahante J.E."/>
            <person name="Garbe J."/>
        </authorList>
    </citation>
    <scope>NUCLEOTIDE SEQUENCE</scope>
    <source>
        <strain evidence="3">Duluth1</strain>
        <tissue evidence="3">Whole animal</tissue>
    </source>
</reference>
<organism evidence="3 4">
    <name type="scientific">Dreissena polymorpha</name>
    <name type="common">Zebra mussel</name>
    <name type="synonym">Mytilus polymorpha</name>
    <dbReference type="NCBI Taxonomy" id="45954"/>
    <lineage>
        <taxon>Eukaryota</taxon>
        <taxon>Metazoa</taxon>
        <taxon>Spiralia</taxon>
        <taxon>Lophotrochozoa</taxon>
        <taxon>Mollusca</taxon>
        <taxon>Bivalvia</taxon>
        <taxon>Autobranchia</taxon>
        <taxon>Heteroconchia</taxon>
        <taxon>Euheterodonta</taxon>
        <taxon>Imparidentia</taxon>
        <taxon>Neoheterodontei</taxon>
        <taxon>Myida</taxon>
        <taxon>Dreissenoidea</taxon>
        <taxon>Dreissenidae</taxon>
        <taxon>Dreissena</taxon>
    </lineage>
</organism>
<dbReference type="PROSITE" id="PS50217">
    <property type="entry name" value="BZIP"/>
    <property type="match status" value="1"/>
</dbReference>
<evidence type="ECO:0000256" key="1">
    <source>
        <dbReference type="SAM" id="Coils"/>
    </source>
</evidence>
<dbReference type="Pfam" id="PF07716">
    <property type="entry name" value="bZIP_2"/>
    <property type="match status" value="1"/>
</dbReference>
<dbReference type="CDD" id="cd14686">
    <property type="entry name" value="bZIP"/>
    <property type="match status" value="1"/>
</dbReference>
<dbReference type="InterPro" id="IPR004827">
    <property type="entry name" value="bZIP"/>
</dbReference>
<protein>
    <recommendedName>
        <fullName evidence="2">BZIP domain-containing protein</fullName>
    </recommendedName>
</protein>
<evidence type="ECO:0000313" key="3">
    <source>
        <dbReference type="EMBL" id="KAH3827050.1"/>
    </source>
</evidence>
<dbReference type="InterPro" id="IPR000837">
    <property type="entry name" value="AP-1"/>
</dbReference>
<evidence type="ECO:0000313" key="4">
    <source>
        <dbReference type="Proteomes" id="UP000828390"/>
    </source>
</evidence>